<name>A0ACC3DS03_9PEZI</name>
<dbReference type="EMBL" id="JAWDJW010001137">
    <property type="protein sequence ID" value="KAK3079454.1"/>
    <property type="molecule type" value="Genomic_DNA"/>
</dbReference>
<feature type="non-terminal residue" evidence="1">
    <location>
        <position position="1"/>
    </location>
</feature>
<sequence length="114" mass="12301">DHGTGAAHPALPRLRKESHNKNVIFDVHGVTSLDGAGAQVFMEIVKGYRGRGVRVFFCRVPGPRSEVMRLLDVSGIVELCGGERHFVASVGEALRMTELASLTDEVREGTGAED</sequence>
<gene>
    <name evidence="1" type="ORF">LTS18_004825</name>
</gene>
<evidence type="ECO:0000313" key="2">
    <source>
        <dbReference type="Proteomes" id="UP001186974"/>
    </source>
</evidence>
<accession>A0ACC3DS03</accession>
<comment type="caution">
    <text evidence="1">The sequence shown here is derived from an EMBL/GenBank/DDBJ whole genome shotgun (WGS) entry which is preliminary data.</text>
</comment>
<evidence type="ECO:0000313" key="1">
    <source>
        <dbReference type="EMBL" id="KAK3079454.1"/>
    </source>
</evidence>
<proteinExistence type="predicted"/>
<reference evidence="1" key="1">
    <citation type="submission" date="2024-09" db="EMBL/GenBank/DDBJ databases">
        <title>Black Yeasts Isolated from many extreme environments.</title>
        <authorList>
            <person name="Coleine C."/>
            <person name="Stajich J.E."/>
            <person name="Selbmann L."/>
        </authorList>
    </citation>
    <scope>NUCLEOTIDE SEQUENCE</scope>
    <source>
        <strain evidence="1">CCFEE 5737</strain>
    </source>
</reference>
<dbReference type="Proteomes" id="UP001186974">
    <property type="component" value="Unassembled WGS sequence"/>
</dbReference>
<protein>
    <submittedName>
        <fullName evidence="1">Uncharacterized protein</fullName>
    </submittedName>
</protein>
<keyword evidence="2" id="KW-1185">Reference proteome</keyword>
<organism evidence="1 2">
    <name type="scientific">Coniosporium uncinatum</name>
    <dbReference type="NCBI Taxonomy" id="93489"/>
    <lineage>
        <taxon>Eukaryota</taxon>
        <taxon>Fungi</taxon>
        <taxon>Dikarya</taxon>
        <taxon>Ascomycota</taxon>
        <taxon>Pezizomycotina</taxon>
        <taxon>Dothideomycetes</taxon>
        <taxon>Dothideomycetes incertae sedis</taxon>
        <taxon>Coniosporium</taxon>
    </lineage>
</organism>